<reference evidence="13" key="2">
    <citation type="submission" date="2025-08" db="UniProtKB">
        <authorList>
            <consortium name="RefSeq"/>
        </authorList>
    </citation>
    <scope>IDENTIFICATION</scope>
    <source>
        <tissue evidence="13">Whole plant</tissue>
    </source>
</reference>
<accession>A0A6P4BP56</accession>
<evidence type="ECO:0000256" key="1">
    <source>
        <dbReference type="ARBA" id="ARBA00000966"/>
    </source>
</evidence>
<keyword evidence="12" id="KW-1185">Reference proteome</keyword>
<evidence type="ECO:0000313" key="13">
    <source>
        <dbReference type="RefSeq" id="XP_015945512.3"/>
    </source>
</evidence>
<keyword evidence="10" id="KW-0812">Transmembrane</keyword>
<evidence type="ECO:0000256" key="10">
    <source>
        <dbReference type="SAM" id="Phobius"/>
    </source>
</evidence>
<evidence type="ECO:0000259" key="11">
    <source>
        <dbReference type="Pfam" id="PF00759"/>
    </source>
</evidence>
<sequence length="493" mass="55485">MGSSTTTQRSHCWHYWGIIVAWLTLLEMKMMVHYVNGELNYKEALTKSLIFLEAQRSGKLPSNNRVPWREDSALDDGKLANVDLVGGYYDAGDNVKYGLPMAFTITTLSWAAIFYKSELEATKEMGNVHDAIRWGTDYFLKASSRRKRLYVQVGDPEEDHHCWVRPENMKTKRTVLKIDSNTPGTEIAAETAAAMAAASIVFRDSDRKYSHSLLNKAKSLFVFSKSHKGTYDGECPFYCSYSGYNDELMWAATWLYMATRKPAYLKYIEEESISASVTEFNWDLKYAGAQILLTKLHFEGTKNLDTFKVHAESFICSVHPESPYHQINLSPGGFVHLRDGANTQYATGAALLFTVYGDLLAKHKQKITCGDKQFDPSHLLSFAKIQMDYILGKNPEGRSYMVGFGKNPPTQAHHRGASMQKLPKDEEVNCPTSFSKWLNKDQPNPNELTGAILGGPDGNDKFKDKRWESVYTEPCTYINSLAVGPLAKLASLS</sequence>
<dbReference type="GO" id="GO:0008810">
    <property type="term" value="F:cellulase activity"/>
    <property type="evidence" value="ECO:0007669"/>
    <property type="project" value="UniProtKB-EC"/>
</dbReference>
<keyword evidence="10" id="KW-1133">Transmembrane helix</keyword>
<dbReference type="InterPro" id="IPR001701">
    <property type="entry name" value="Glyco_hydro_9"/>
</dbReference>
<dbReference type="KEGG" id="adu:107470623"/>
<dbReference type="PROSITE" id="PS00592">
    <property type="entry name" value="GH9_2"/>
    <property type="match status" value="1"/>
</dbReference>
<organism evidence="12 13">
    <name type="scientific">Arachis duranensis</name>
    <name type="common">Wild peanut</name>
    <dbReference type="NCBI Taxonomy" id="130453"/>
    <lineage>
        <taxon>Eukaryota</taxon>
        <taxon>Viridiplantae</taxon>
        <taxon>Streptophyta</taxon>
        <taxon>Embryophyta</taxon>
        <taxon>Tracheophyta</taxon>
        <taxon>Spermatophyta</taxon>
        <taxon>Magnoliopsida</taxon>
        <taxon>eudicotyledons</taxon>
        <taxon>Gunneridae</taxon>
        <taxon>Pentapetalae</taxon>
        <taxon>rosids</taxon>
        <taxon>fabids</taxon>
        <taxon>Fabales</taxon>
        <taxon>Fabaceae</taxon>
        <taxon>Papilionoideae</taxon>
        <taxon>50 kb inversion clade</taxon>
        <taxon>dalbergioids sensu lato</taxon>
        <taxon>Dalbergieae</taxon>
        <taxon>Pterocarpus clade</taxon>
        <taxon>Arachis</taxon>
    </lineage>
</organism>
<evidence type="ECO:0000313" key="12">
    <source>
        <dbReference type="Proteomes" id="UP000515211"/>
    </source>
</evidence>
<protein>
    <recommendedName>
        <fullName evidence="9">Endoglucanase</fullName>
        <ecNumber evidence="9">3.2.1.4</ecNumber>
    </recommendedName>
</protein>
<proteinExistence type="inferred from homology"/>
<dbReference type="EC" id="3.2.1.4" evidence="9"/>
<reference evidence="12" key="1">
    <citation type="journal article" date="2016" name="Nat. Genet.">
        <title>The genome sequences of Arachis duranensis and Arachis ipaensis, the diploid ancestors of cultivated peanut.</title>
        <authorList>
            <person name="Bertioli D.J."/>
            <person name="Cannon S.B."/>
            <person name="Froenicke L."/>
            <person name="Huang G."/>
            <person name="Farmer A.D."/>
            <person name="Cannon E.K."/>
            <person name="Liu X."/>
            <person name="Gao D."/>
            <person name="Clevenger J."/>
            <person name="Dash S."/>
            <person name="Ren L."/>
            <person name="Moretzsohn M.C."/>
            <person name="Shirasawa K."/>
            <person name="Huang W."/>
            <person name="Vidigal B."/>
            <person name="Abernathy B."/>
            <person name="Chu Y."/>
            <person name="Niederhuth C.E."/>
            <person name="Umale P."/>
            <person name="Araujo A.C."/>
            <person name="Kozik A."/>
            <person name="Kim K.D."/>
            <person name="Burow M.D."/>
            <person name="Varshney R.K."/>
            <person name="Wang X."/>
            <person name="Zhang X."/>
            <person name="Barkley N."/>
            <person name="Guimaraes P.M."/>
            <person name="Isobe S."/>
            <person name="Guo B."/>
            <person name="Liao B."/>
            <person name="Stalker H.T."/>
            <person name="Schmitz R.J."/>
            <person name="Scheffler B.E."/>
            <person name="Leal-Bertioli S.C."/>
            <person name="Xun X."/>
            <person name="Jackson S.A."/>
            <person name="Michelmore R."/>
            <person name="Ozias-Akins P."/>
        </authorList>
    </citation>
    <scope>NUCLEOTIDE SEQUENCE [LARGE SCALE GENOMIC DNA]</scope>
    <source>
        <strain evidence="12">cv. V14167</strain>
    </source>
</reference>
<dbReference type="InterPro" id="IPR012341">
    <property type="entry name" value="6hp_glycosidase-like_sf"/>
</dbReference>
<feature type="domain" description="Glycoside hydrolase family 9" evidence="11">
    <location>
        <begin position="41"/>
        <end position="484"/>
    </location>
</feature>
<evidence type="ECO:0000256" key="3">
    <source>
        <dbReference type="ARBA" id="ARBA00022801"/>
    </source>
</evidence>
<keyword evidence="10" id="KW-0472">Membrane</keyword>
<dbReference type="AlphaFoldDB" id="A0A6P4BP56"/>
<dbReference type="InterPro" id="IPR018221">
    <property type="entry name" value="Glyco_hydro_9_His_AS"/>
</dbReference>
<evidence type="ECO:0000256" key="4">
    <source>
        <dbReference type="ARBA" id="ARBA00023001"/>
    </source>
</evidence>
<dbReference type="InterPro" id="IPR008928">
    <property type="entry name" value="6-hairpin_glycosidase_sf"/>
</dbReference>
<keyword evidence="5 8" id="KW-0119">Carbohydrate metabolism</keyword>
<keyword evidence="4 9" id="KW-0136">Cellulose degradation</keyword>
<keyword evidence="7 8" id="KW-0624">Polysaccharide degradation</keyword>
<dbReference type="SUPFAM" id="SSF48208">
    <property type="entry name" value="Six-hairpin glycosidases"/>
    <property type="match status" value="1"/>
</dbReference>
<keyword evidence="3 8" id="KW-0378">Hydrolase</keyword>
<keyword evidence="6 8" id="KW-0326">Glycosidase</keyword>
<comment type="similarity">
    <text evidence="2 8 9">Belongs to the glycosyl hydrolase 9 (cellulase E) family.</text>
</comment>
<dbReference type="Gene3D" id="1.50.10.10">
    <property type="match status" value="1"/>
</dbReference>
<dbReference type="Pfam" id="PF00759">
    <property type="entry name" value="Glyco_hydro_9"/>
    <property type="match status" value="1"/>
</dbReference>
<dbReference type="FunFam" id="1.50.10.10:FF:000020">
    <property type="entry name" value="Endoglucanase"/>
    <property type="match status" value="1"/>
</dbReference>
<evidence type="ECO:0000256" key="2">
    <source>
        <dbReference type="ARBA" id="ARBA00007072"/>
    </source>
</evidence>
<gene>
    <name evidence="13" type="primary">LOC107470623</name>
</gene>
<evidence type="ECO:0000256" key="8">
    <source>
        <dbReference type="PROSITE-ProRule" id="PRU10059"/>
    </source>
</evidence>
<dbReference type="GO" id="GO:0030245">
    <property type="term" value="P:cellulose catabolic process"/>
    <property type="evidence" value="ECO:0007669"/>
    <property type="project" value="UniProtKB-KW"/>
</dbReference>
<dbReference type="PANTHER" id="PTHR22298">
    <property type="entry name" value="ENDO-1,4-BETA-GLUCANASE"/>
    <property type="match status" value="1"/>
</dbReference>
<evidence type="ECO:0000256" key="6">
    <source>
        <dbReference type="ARBA" id="ARBA00023295"/>
    </source>
</evidence>
<dbReference type="RefSeq" id="XP_015945512.3">
    <property type="nucleotide sequence ID" value="XM_016090026.3"/>
</dbReference>
<feature type="transmembrane region" description="Helical" evidence="10">
    <location>
        <begin position="12"/>
        <end position="32"/>
    </location>
</feature>
<evidence type="ECO:0000256" key="5">
    <source>
        <dbReference type="ARBA" id="ARBA00023277"/>
    </source>
</evidence>
<name>A0A6P4BP56_ARADU</name>
<feature type="active site" evidence="8">
    <location>
        <position position="413"/>
    </location>
</feature>
<dbReference type="GeneID" id="107470623"/>
<evidence type="ECO:0000256" key="7">
    <source>
        <dbReference type="ARBA" id="ARBA00023326"/>
    </source>
</evidence>
<evidence type="ECO:0000256" key="9">
    <source>
        <dbReference type="RuleBase" id="RU361166"/>
    </source>
</evidence>
<comment type="catalytic activity">
    <reaction evidence="1 9">
        <text>Endohydrolysis of (1-&gt;4)-beta-D-glucosidic linkages in cellulose, lichenin and cereal beta-D-glucans.</text>
        <dbReference type="EC" id="3.2.1.4"/>
    </reaction>
</comment>
<dbReference type="Proteomes" id="UP000515211">
    <property type="component" value="Chromosome 10"/>
</dbReference>